<dbReference type="SMART" id="SM00825">
    <property type="entry name" value="PKS_KS"/>
    <property type="match status" value="1"/>
</dbReference>
<sequence>MIPVAVVGLSALLPGSQDVGGFWRTVLSGRDLVTDVPRTHWLVEDYYDPDPAAPDKTYGRRGAFLGPVDFEPLAYGVPPVALPATDTTQLLSLVAAAKVLEDATGGDLSRVDGERTCVVLGASVQELYATMTSRQQRPVWRAALRESGVPDELAAAVCDRIAAYYPPWQDATFPGVLSNVISGRIANRFDLHGTNHTTDAACASSFAALSTAVNELALGQADLAITGGVDTLNDISMYMCFSKTPALSPTGDCRPFSAAADGTVLGEGLAMFALKRLADAERDGDRVYAVLRGIGTSSDGRGGAVYAPVAAGQERALRRAYAAAGYGPDTVELVEAHGTGTRAGDAAEYAALRSVFTASGRTDPDWCALGSVKSQIGHTKCAAGAVGLLKAVLALHHKVLPPTIKVDRPAPALEAGPLYLNTVARPWVRAADHPRRASVSSFGFGGTNFHVTAEEYAGSNPAARSRGAATELVLFSAPDAAGLAAAVRAVDPDRALAELARTSQLAFDPAAGARLAAVATDTGSLAADLAAVAGEVATGRSGTAASVWWETGPAEPGALAFLFPGQGSQYPGMGAAVAMEFPAARAVWDRADGIGLGPLSRVVFPVPAFDDATREAQRVALTATEWAQPALGAAALALLAVLDRLGVRPGAVAGHSFGELVALHAAGALDADTLLRLARCRGEAMRDAAAGPPGGMLAVVGSAADVRGVVGAVPLANDNSPRQVVLSGPVDDLAVARERLAAAGIASTPLRTAAAFHSPAVAAAGAALAGFLA</sequence>
<dbReference type="EMBL" id="CADCTP010000089">
    <property type="protein sequence ID" value="CAA9229447.1"/>
    <property type="molecule type" value="Genomic_DNA"/>
</dbReference>
<dbReference type="PROSITE" id="PS52004">
    <property type="entry name" value="KS3_2"/>
    <property type="match status" value="1"/>
</dbReference>
<dbReference type="SMART" id="SM00827">
    <property type="entry name" value="PKS_AT"/>
    <property type="match status" value="1"/>
</dbReference>
<dbReference type="InterPro" id="IPR001227">
    <property type="entry name" value="Ac_transferase_dom_sf"/>
</dbReference>
<dbReference type="Pfam" id="PF00698">
    <property type="entry name" value="Acyl_transf_1"/>
    <property type="match status" value="1"/>
</dbReference>
<evidence type="ECO:0000259" key="4">
    <source>
        <dbReference type="PROSITE" id="PS52004"/>
    </source>
</evidence>
<keyword evidence="1" id="KW-0596">Phosphopantetheine</keyword>
<dbReference type="Gene3D" id="3.40.47.10">
    <property type="match status" value="1"/>
</dbReference>
<evidence type="ECO:0000313" key="5">
    <source>
        <dbReference type="EMBL" id="CAA9229447.1"/>
    </source>
</evidence>
<dbReference type="InterPro" id="IPR016035">
    <property type="entry name" value="Acyl_Trfase/lysoPLipase"/>
</dbReference>
<dbReference type="SUPFAM" id="SSF55048">
    <property type="entry name" value="Probable ACP-binding domain of malonyl-CoA ACP transacylase"/>
    <property type="match status" value="1"/>
</dbReference>
<reference evidence="5" key="1">
    <citation type="submission" date="2020-02" db="EMBL/GenBank/DDBJ databases">
        <authorList>
            <person name="Meier V. D."/>
        </authorList>
    </citation>
    <scope>NUCLEOTIDE SEQUENCE</scope>
    <source>
        <strain evidence="5">AVDCRST_MAG41</strain>
    </source>
</reference>
<keyword evidence="2" id="KW-0597">Phosphoprotein</keyword>
<dbReference type="Pfam" id="PF00109">
    <property type="entry name" value="ketoacyl-synt"/>
    <property type="match status" value="1"/>
</dbReference>
<dbReference type="PROSITE" id="PS00606">
    <property type="entry name" value="KS3_1"/>
    <property type="match status" value="1"/>
</dbReference>
<dbReference type="InterPro" id="IPR016036">
    <property type="entry name" value="Malonyl_transacylase_ACP-bd"/>
</dbReference>
<dbReference type="GO" id="GO:0004315">
    <property type="term" value="F:3-oxoacyl-[acyl-carrier-protein] synthase activity"/>
    <property type="evidence" value="ECO:0007669"/>
    <property type="project" value="InterPro"/>
</dbReference>
<dbReference type="GO" id="GO:0006633">
    <property type="term" value="P:fatty acid biosynthetic process"/>
    <property type="evidence" value="ECO:0007669"/>
    <property type="project" value="InterPro"/>
</dbReference>
<proteinExistence type="predicted"/>
<dbReference type="InterPro" id="IPR020841">
    <property type="entry name" value="PKS_Beta-ketoAc_synthase_dom"/>
</dbReference>
<dbReference type="AlphaFoldDB" id="A0A6J4HN40"/>
<feature type="domain" description="Ketosynthase family 3 (KS3)" evidence="4">
    <location>
        <begin position="1"/>
        <end position="455"/>
    </location>
</feature>
<dbReference type="PANTHER" id="PTHR43074:SF1">
    <property type="entry name" value="BETA-KETOACYL SYNTHASE FAMILY PROTEIN-RELATED"/>
    <property type="match status" value="1"/>
</dbReference>
<gene>
    <name evidence="5" type="ORF">AVDCRST_MAG41-839</name>
</gene>
<evidence type="ECO:0000256" key="1">
    <source>
        <dbReference type="ARBA" id="ARBA00022450"/>
    </source>
</evidence>
<dbReference type="SUPFAM" id="SSF52151">
    <property type="entry name" value="FabD/lysophospholipase-like"/>
    <property type="match status" value="1"/>
</dbReference>
<dbReference type="Gene3D" id="3.40.366.10">
    <property type="entry name" value="Malonyl-Coenzyme A Acyl Carrier Protein, domain 2"/>
    <property type="match status" value="1"/>
</dbReference>
<dbReference type="Pfam" id="PF02801">
    <property type="entry name" value="Ketoacyl-synt_C"/>
    <property type="match status" value="1"/>
</dbReference>
<dbReference type="InterPro" id="IPR018201">
    <property type="entry name" value="Ketoacyl_synth_AS"/>
</dbReference>
<dbReference type="InterPro" id="IPR052568">
    <property type="entry name" value="PKS-FAS_Synthase"/>
</dbReference>
<dbReference type="SUPFAM" id="SSF53901">
    <property type="entry name" value="Thiolase-like"/>
    <property type="match status" value="1"/>
</dbReference>
<dbReference type="PANTHER" id="PTHR43074">
    <property type="entry name" value="OMEGA-3 POLYUNSATURATED FATTY ACID SYNTHASE PFAB-RELATED"/>
    <property type="match status" value="1"/>
</dbReference>
<organism evidence="5">
    <name type="scientific">uncultured Mycobacteriales bacterium</name>
    <dbReference type="NCBI Taxonomy" id="581187"/>
    <lineage>
        <taxon>Bacteria</taxon>
        <taxon>Bacillati</taxon>
        <taxon>Actinomycetota</taxon>
        <taxon>Actinomycetes</taxon>
        <taxon>Mycobacteriales</taxon>
        <taxon>environmental samples</taxon>
    </lineage>
</organism>
<dbReference type="CDD" id="cd00833">
    <property type="entry name" value="PKS"/>
    <property type="match status" value="1"/>
</dbReference>
<dbReference type="InterPro" id="IPR032821">
    <property type="entry name" value="PKS_assoc"/>
</dbReference>
<dbReference type="Pfam" id="PF16197">
    <property type="entry name" value="KAsynt_C_assoc"/>
    <property type="match status" value="1"/>
</dbReference>
<keyword evidence="3" id="KW-0808">Transferase</keyword>
<dbReference type="InterPro" id="IPR014043">
    <property type="entry name" value="Acyl_transferase_dom"/>
</dbReference>
<evidence type="ECO:0000256" key="2">
    <source>
        <dbReference type="ARBA" id="ARBA00022553"/>
    </source>
</evidence>
<accession>A0A6J4HN40</accession>
<dbReference type="InterPro" id="IPR014030">
    <property type="entry name" value="Ketoacyl_synth_N"/>
</dbReference>
<dbReference type="InterPro" id="IPR014031">
    <property type="entry name" value="Ketoacyl_synth_C"/>
</dbReference>
<dbReference type="InterPro" id="IPR016039">
    <property type="entry name" value="Thiolase-like"/>
</dbReference>
<protein>
    <submittedName>
        <fullName evidence="5">Omega-3 polyunsaturated fatty acid synthase subunit, PfaA</fullName>
    </submittedName>
</protein>
<evidence type="ECO:0000256" key="3">
    <source>
        <dbReference type="ARBA" id="ARBA00022679"/>
    </source>
</evidence>
<feature type="non-terminal residue" evidence="5">
    <location>
        <position position="773"/>
    </location>
</feature>
<name>A0A6J4HN40_9ACTN</name>